<reference evidence="2" key="1">
    <citation type="journal article" date="2022" name="bioRxiv">
        <title>Sequencing and chromosome-scale assembly of the giantPleurodeles waltlgenome.</title>
        <authorList>
            <person name="Brown T."/>
            <person name="Elewa A."/>
            <person name="Iarovenko S."/>
            <person name="Subramanian E."/>
            <person name="Araus A.J."/>
            <person name="Petzold A."/>
            <person name="Susuki M."/>
            <person name="Suzuki K.-i.T."/>
            <person name="Hayashi T."/>
            <person name="Toyoda A."/>
            <person name="Oliveira C."/>
            <person name="Osipova E."/>
            <person name="Leigh N.D."/>
            <person name="Simon A."/>
            <person name="Yun M.H."/>
        </authorList>
    </citation>
    <scope>NUCLEOTIDE SEQUENCE</scope>
    <source>
        <strain evidence="2">20211129_DDA</strain>
        <tissue evidence="2">Liver</tissue>
    </source>
</reference>
<evidence type="ECO:0000313" key="3">
    <source>
        <dbReference type="Proteomes" id="UP001066276"/>
    </source>
</evidence>
<dbReference type="AlphaFoldDB" id="A0AAV7UGC3"/>
<sequence>MFVHRSVSAKKKLAPKATSGALWKWSVGGEMSEQADRFCHKSEALNSAQKTMTNVMKGAQGAMDDGQQNEGSEKGQQPL</sequence>
<feature type="compositionally biased region" description="Polar residues" evidence="1">
    <location>
        <begin position="66"/>
        <end position="79"/>
    </location>
</feature>
<comment type="caution">
    <text evidence="2">The sequence shown here is derived from an EMBL/GenBank/DDBJ whole genome shotgun (WGS) entry which is preliminary data.</text>
</comment>
<dbReference type="Proteomes" id="UP001066276">
    <property type="component" value="Chromosome 3_1"/>
</dbReference>
<evidence type="ECO:0000313" key="2">
    <source>
        <dbReference type="EMBL" id="KAJ1187741.1"/>
    </source>
</evidence>
<accession>A0AAV7UGC3</accession>
<gene>
    <name evidence="2" type="ORF">NDU88_004511</name>
</gene>
<protein>
    <submittedName>
        <fullName evidence="2">Uncharacterized protein</fullName>
    </submittedName>
</protein>
<evidence type="ECO:0000256" key="1">
    <source>
        <dbReference type="SAM" id="MobiDB-lite"/>
    </source>
</evidence>
<name>A0AAV7UGC3_PLEWA</name>
<organism evidence="2 3">
    <name type="scientific">Pleurodeles waltl</name>
    <name type="common">Iberian ribbed newt</name>
    <dbReference type="NCBI Taxonomy" id="8319"/>
    <lineage>
        <taxon>Eukaryota</taxon>
        <taxon>Metazoa</taxon>
        <taxon>Chordata</taxon>
        <taxon>Craniata</taxon>
        <taxon>Vertebrata</taxon>
        <taxon>Euteleostomi</taxon>
        <taxon>Amphibia</taxon>
        <taxon>Batrachia</taxon>
        <taxon>Caudata</taxon>
        <taxon>Salamandroidea</taxon>
        <taxon>Salamandridae</taxon>
        <taxon>Pleurodelinae</taxon>
        <taxon>Pleurodeles</taxon>
    </lineage>
</organism>
<feature type="region of interest" description="Disordered" evidence="1">
    <location>
        <begin position="58"/>
        <end position="79"/>
    </location>
</feature>
<keyword evidence="3" id="KW-1185">Reference proteome</keyword>
<proteinExistence type="predicted"/>
<dbReference type="EMBL" id="JANPWB010000005">
    <property type="protein sequence ID" value="KAJ1187741.1"/>
    <property type="molecule type" value="Genomic_DNA"/>
</dbReference>